<reference evidence="3" key="2">
    <citation type="journal article" date="2023" name="Commun. Biol.">
        <title>Intrasexual cuticular hydrocarbon dimorphism in a wasp sheds light on hydrocarbon biosynthesis genes in Hymenoptera.</title>
        <authorList>
            <person name="Moris V.C."/>
            <person name="Podsiadlowski L."/>
            <person name="Martin S."/>
            <person name="Oeyen J.P."/>
            <person name="Donath A."/>
            <person name="Petersen M."/>
            <person name="Wilbrandt J."/>
            <person name="Misof B."/>
            <person name="Liedtke D."/>
            <person name="Thamm M."/>
            <person name="Scheiner R."/>
            <person name="Schmitt T."/>
            <person name="Niehuis O."/>
        </authorList>
    </citation>
    <scope>NUCLEOTIDE SEQUENCE</scope>
    <source>
        <strain evidence="3">GBR_01_08_01A</strain>
    </source>
</reference>
<dbReference type="AlphaFoldDB" id="A0AAD9VPE0"/>
<accession>A0AAD9VPE0</accession>
<dbReference type="PROSITE" id="PS51390">
    <property type="entry name" value="WAP"/>
    <property type="match status" value="1"/>
</dbReference>
<dbReference type="SUPFAM" id="SSF57256">
    <property type="entry name" value="Elafin-like"/>
    <property type="match status" value="1"/>
</dbReference>
<evidence type="ECO:0000256" key="1">
    <source>
        <dbReference type="SAM" id="SignalP"/>
    </source>
</evidence>
<evidence type="ECO:0000259" key="2">
    <source>
        <dbReference type="PROSITE" id="PS51390"/>
    </source>
</evidence>
<name>A0AAD9VPE0_9HYME</name>
<proteinExistence type="predicted"/>
<dbReference type="EMBL" id="JAIFRP010000034">
    <property type="protein sequence ID" value="KAK2582093.1"/>
    <property type="molecule type" value="Genomic_DNA"/>
</dbReference>
<feature type="chain" id="PRO_5042285241" description="WAP domain-containing protein" evidence="1">
    <location>
        <begin position="22"/>
        <end position="113"/>
    </location>
</feature>
<evidence type="ECO:0000313" key="4">
    <source>
        <dbReference type="Proteomes" id="UP001258017"/>
    </source>
</evidence>
<comment type="caution">
    <text evidence="3">The sequence shown here is derived from an EMBL/GenBank/DDBJ whole genome shotgun (WGS) entry which is preliminary data.</text>
</comment>
<dbReference type="InterPro" id="IPR008197">
    <property type="entry name" value="WAP_dom"/>
</dbReference>
<evidence type="ECO:0000313" key="3">
    <source>
        <dbReference type="EMBL" id="KAK2582093.1"/>
    </source>
</evidence>
<organism evidence="3 4">
    <name type="scientific">Odynerus spinipes</name>
    <dbReference type="NCBI Taxonomy" id="1348599"/>
    <lineage>
        <taxon>Eukaryota</taxon>
        <taxon>Metazoa</taxon>
        <taxon>Ecdysozoa</taxon>
        <taxon>Arthropoda</taxon>
        <taxon>Hexapoda</taxon>
        <taxon>Insecta</taxon>
        <taxon>Pterygota</taxon>
        <taxon>Neoptera</taxon>
        <taxon>Endopterygota</taxon>
        <taxon>Hymenoptera</taxon>
        <taxon>Apocrita</taxon>
        <taxon>Aculeata</taxon>
        <taxon>Vespoidea</taxon>
        <taxon>Vespidae</taxon>
        <taxon>Eumeninae</taxon>
        <taxon>Odynerus</taxon>
    </lineage>
</organism>
<dbReference type="InterPro" id="IPR036645">
    <property type="entry name" value="Elafin-like_sf"/>
</dbReference>
<keyword evidence="1" id="KW-0732">Signal</keyword>
<dbReference type="Proteomes" id="UP001258017">
    <property type="component" value="Unassembled WGS sequence"/>
</dbReference>
<keyword evidence="4" id="KW-1185">Reference proteome</keyword>
<sequence>MYTKTLVLLFCLCAIIAVTSGQLSHKPGYCPLKNTINNCMPRCVSDHQCTINQKCCPNKCGSTSCVSPSAVSTGNDYKGYSSGGGVTCAGVKCRAQEKCQFDRNTKREKCVRA</sequence>
<dbReference type="SMART" id="SM00217">
    <property type="entry name" value="WAP"/>
    <property type="match status" value="1"/>
</dbReference>
<dbReference type="GO" id="GO:0030414">
    <property type="term" value="F:peptidase inhibitor activity"/>
    <property type="evidence" value="ECO:0007669"/>
    <property type="project" value="InterPro"/>
</dbReference>
<reference evidence="3" key="1">
    <citation type="submission" date="2021-08" db="EMBL/GenBank/DDBJ databases">
        <authorList>
            <person name="Misof B."/>
            <person name="Oliver O."/>
            <person name="Podsiadlowski L."/>
            <person name="Donath A."/>
            <person name="Peters R."/>
            <person name="Mayer C."/>
            <person name="Rust J."/>
            <person name="Gunkel S."/>
            <person name="Lesny P."/>
            <person name="Martin S."/>
            <person name="Oeyen J.P."/>
            <person name="Petersen M."/>
            <person name="Panagiotis P."/>
            <person name="Wilbrandt J."/>
            <person name="Tanja T."/>
        </authorList>
    </citation>
    <scope>NUCLEOTIDE SEQUENCE</scope>
    <source>
        <strain evidence="3">GBR_01_08_01A</strain>
        <tissue evidence="3">Thorax + abdomen</tissue>
    </source>
</reference>
<dbReference type="Pfam" id="PF00095">
    <property type="entry name" value="WAP"/>
    <property type="match status" value="1"/>
</dbReference>
<dbReference type="GO" id="GO:0005576">
    <property type="term" value="C:extracellular region"/>
    <property type="evidence" value="ECO:0007669"/>
    <property type="project" value="InterPro"/>
</dbReference>
<dbReference type="Gene3D" id="4.10.75.10">
    <property type="entry name" value="Elafin-like"/>
    <property type="match status" value="1"/>
</dbReference>
<protein>
    <recommendedName>
        <fullName evidence="2">WAP domain-containing protein</fullName>
    </recommendedName>
</protein>
<feature type="signal peptide" evidence="1">
    <location>
        <begin position="1"/>
        <end position="21"/>
    </location>
</feature>
<gene>
    <name evidence="3" type="ORF">KPH14_002795</name>
</gene>
<feature type="domain" description="WAP" evidence="2">
    <location>
        <begin position="23"/>
        <end position="69"/>
    </location>
</feature>